<dbReference type="EMBL" id="CAJVPT010005592">
    <property type="protein sequence ID" value="CAG8521803.1"/>
    <property type="molecule type" value="Genomic_DNA"/>
</dbReference>
<keyword evidence="2" id="KW-1185">Reference proteome</keyword>
<accession>A0ACA9LBV2</accession>
<evidence type="ECO:0000313" key="1">
    <source>
        <dbReference type="EMBL" id="CAG8521803.1"/>
    </source>
</evidence>
<sequence>MRGSLWQVDFNWYWFASLQPAYPSDCHAKLLMAAAAAKIYT</sequence>
<evidence type="ECO:0000313" key="2">
    <source>
        <dbReference type="Proteomes" id="UP000789525"/>
    </source>
</evidence>
<gene>
    <name evidence="1" type="ORF">ACOLOM_LOCUS3691</name>
</gene>
<dbReference type="Proteomes" id="UP000789525">
    <property type="component" value="Unassembled WGS sequence"/>
</dbReference>
<organism evidence="1 2">
    <name type="scientific">Acaulospora colombiana</name>
    <dbReference type="NCBI Taxonomy" id="27376"/>
    <lineage>
        <taxon>Eukaryota</taxon>
        <taxon>Fungi</taxon>
        <taxon>Fungi incertae sedis</taxon>
        <taxon>Mucoromycota</taxon>
        <taxon>Glomeromycotina</taxon>
        <taxon>Glomeromycetes</taxon>
        <taxon>Diversisporales</taxon>
        <taxon>Acaulosporaceae</taxon>
        <taxon>Acaulospora</taxon>
    </lineage>
</organism>
<comment type="caution">
    <text evidence="1">The sequence shown here is derived from an EMBL/GenBank/DDBJ whole genome shotgun (WGS) entry which is preliminary data.</text>
</comment>
<name>A0ACA9LBV2_9GLOM</name>
<reference evidence="1" key="1">
    <citation type="submission" date="2021-06" db="EMBL/GenBank/DDBJ databases">
        <authorList>
            <person name="Kallberg Y."/>
            <person name="Tangrot J."/>
            <person name="Rosling A."/>
        </authorList>
    </citation>
    <scope>NUCLEOTIDE SEQUENCE</scope>
    <source>
        <strain evidence="1">CL356</strain>
    </source>
</reference>
<protein>
    <submittedName>
        <fullName evidence="1">16960_t:CDS:1</fullName>
    </submittedName>
</protein>
<proteinExistence type="predicted"/>